<sequence length="83" mass="9419">MAPDDKDHTFATRFRIPRRMWDAYGTAAARKGIDRSADLVDHVRDFIQTHGNEQELAELAAAEQELAERRARKGGRPKKETAV</sequence>
<dbReference type="RefSeq" id="WP_369279782.1">
    <property type="nucleotide sequence ID" value="NZ_JBJVMW010000010.1"/>
</dbReference>
<accession>A0ABW9IP26</accession>
<name>A0ABW9IP26_STRGJ</name>
<proteinExistence type="predicted"/>
<evidence type="ECO:0008006" key="3">
    <source>
        <dbReference type="Google" id="ProtNLM"/>
    </source>
</evidence>
<evidence type="ECO:0000313" key="1">
    <source>
        <dbReference type="EMBL" id="MFM9649822.1"/>
    </source>
</evidence>
<dbReference type="EMBL" id="JBJVNE010000014">
    <property type="protein sequence ID" value="MFM9649822.1"/>
    <property type="molecule type" value="Genomic_DNA"/>
</dbReference>
<reference evidence="1 2" key="1">
    <citation type="submission" date="2024-12" db="EMBL/GenBank/DDBJ databases">
        <title>Forecasting of Potato common scab and diversities of Pathogenic streptomyces spp. in china.</title>
        <authorList>
            <person name="Handique U."/>
            <person name="Wu J."/>
        </authorList>
    </citation>
    <scope>NUCLEOTIDE SEQUENCE [LARGE SCALE GENOMIC DNA]</scope>
    <source>
        <strain evidence="1 2">ZRIMU1585</strain>
    </source>
</reference>
<gene>
    <name evidence="1" type="ORF">ACKI1S_27200</name>
</gene>
<organism evidence="1 2">
    <name type="scientific">Streptomyces galilaeus</name>
    <dbReference type="NCBI Taxonomy" id="33899"/>
    <lineage>
        <taxon>Bacteria</taxon>
        <taxon>Bacillati</taxon>
        <taxon>Actinomycetota</taxon>
        <taxon>Actinomycetes</taxon>
        <taxon>Kitasatosporales</taxon>
        <taxon>Streptomycetaceae</taxon>
        <taxon>Streptomyces</taxon>
    </lineage>
</organism>
<evidence type="ECO:0000313" key="2">
    <source>
        <dbReference type="Proteomes" id="UP001631993"/>
    </source>
</evidence>
<protein>
    <recommendedName>
        <fullName evidence="3">CopG family transcriptional regulator</fullName>
    </recommendedName>
</protein>
<comment type="caution">
    <text evidence="1">The sequence shown here is derived from an EMBL/GenBank/DDBJ whole genome shotgun (WGS) entry which is preliminary data.</text>
</comment>
<dbReference type="Proteomes" id="UP001631993">
    <property type="component" value="Unassembled WGS sequence"/>
</dbReference>
<keyword evidence="2" id="KW-1185">Reference proteome</keyword>